<dbReference type="RefSeq" id="WP_240984000.1">
    <property type="nucleotide sequence ID" value="NZ_CDGJ01000015.1"/>
</dbReference>
<dbReference type="Proteomes" id="UP001071230">
    <property type="component" value="Unassembled WGS sequence"/>
</dbReference>
<name>A0A8S0W232_9FIRM</name>
<dbReference type="EMBL" id="LR746496">
    <property type="protein sequence ID" value="CAA7600308.1"/>
    <property type="molecule type" value="Genomic_DNA"/>
</dbReference>
<dbReference type="KEGG" id="aacx:DEACI_0961"/>
<protein>
    <submittedName>
        <fullName evidence="1">Ferritin-related protein</fullName>
    </submittedName>
</protein>
<proteinExistence type="predicted"/>
<reference evidence="1" key="2">
    <citation type="submission" date="2020-01" db="EMBL/GenBank/DDBJ databases">
        <authorList>
            <person name="Hornung B."/>
        </authorList>
    </citation>
    <scope>NUCLEOTIDE SEQUENCE</scope>
    <source>
        <strain evidence="1">PacBioINE</strain>
    </source>
</reference>
<accession>A0A8S0W232</accession>
<organism evidence="1">
    <name type="scientific">Acididesulfobacillus acetoxydans</name>
    <dbReference type="NCBI Taxonomy" id="1561005"/>
    <lineage>
        <taxon>Bacteria</taxon>
        <taxon>Bacillati</taxon>
        <taxon>Bacillota</taxon>
        <taxon>Clostridia</taxon>
        <taxon>Eubacteriales</taxon>
        <taxon>Peptococcaceae</taxon>
        <taxon>Acididesulfobacillus</taxon>
    </lineage>
</organism>
<dbReference type="EMBL" id="CDGJ01000015">
    <property type="protein sequence ID" value="CEJ06084.1"/>
    <property type="molecule type" value="Genomic_DNA"/>
</dbReference>
<dbReference type="InterPro" id="IPR012347">
    <property type="entry name" value="Ferritin-like"/>
</dbReference>
<evidence type="ECO:0000313" key="2">
    <source>
        <dbReference type="EMBL" id="CEJ06084.1"/>
    </source>
</evidence>
<reference evidence="2" key="1">
    <citation type="submission" date="2014-11" db="EMBL/GenBank/DDBJ databases">
        <authorList>
            <person name="Hornung B.V."/>
        </authorList>
    </citation>
    <scope>NUCLEOTIDE SEQUENCE</scope>
    <source>
        <strain evidence="2">INE</strain>
    </source>
</reference>
<evidence type="ECO:0000313" key="1">
    <source>
        <dbReference type="EMBL" id="CAA7600308.1"/>
    </source>
</evidence>
<dbReference type="Proteomes" id="UP000836597">
    <property type="component" value="Chromosome"/>
</dbReference>
<evidence type="ECO:0000313" key="3">
    <source>
        <dbReference type="Proteomes" id="UP001071230"/>
    </source>
</evidence>
<dbReference type="AlphaFoldDB" id="A0A8S0W232"/>
<dbReference type="Gene3D" id="1.20.1260.10">
    <property type="match status" value="1"/>
</dbReference>
<keyword evidence="3" id="KW-1185">Reference proteome</keyword>
<sequence>MRQQSTLAPHEILELHEILGSEMICTKKMESGLSAIQDQELSAFVQDTVNAKKQQIRDIQQFVNSNQIIQ</sequence>
<gene>
    <name evidence="2" type="ORF">DEACI_0530</name>
    <name evidence="1" type="ORF">DEACI_0961</name>
</gene>